<dbReference type="AlphaFoldDB" id="A0A4S2L1R9"/>
<evidence type="ECO:0000313" key="2">
    <source>
        <dbReference type="EMBL" id="TGZ56732.1"/>
    </source>
</evidence>
<evidence type="ECO:0000313" key="3">
    <source>
        <dbReference type="Proteomes" id="UP000310200"/>
    </source>
</evidence>
<sequence length="285" mass="31936">MPTKDAEGRRRLGLASGDGGATVERNRVFNSADGGDGCDDSRNVFRRDGASAIPPRRDATLRECGPALLNHGDIPPCRSIFQKRIVRHGLCLRASAIGGFPPSYRRIVVDGMHNSACCTRNARARLNLAKWVIVTLRVILPKRISLCEQTFKICGRQYELNLPEGSSAEIVAKKNSKSHSLRRVMELKDLEFGTRGWIGSRRRRCPGLNPWITESRTYYSRNGSLNVGRTIKRAVKAAKSSVKEKEKDNIAERPKGREYSEFLECLHLSTPVLNWAPYERCGEIE</sequence>
<gene>
    <name evidence="2" type="ORF">DBV15_10974</name>
</gene>
<dbReference type="Proteomes" id="UP000310200">
    <property type="component" value="Unassembled WGS sequence"/>
</dbReference>
<feature type="compositionally biased region" description="Basic and acidic residues" evidence="1">
    <location>
        <begin position="1"/>
        <end position="10"/>
    </location>
</feature>
<evidence type="ECO:0000256" key="1">
    <source>
        <dbReference type="SAM" id="MobiDB-lite"/>
    </source>
</evidence>
<keyword evidence="3" id="KW-1185">Reference proteome</keyword>
<dbReference type="EMBL" id="QBLH01000278">
    <property type="protein sequence ID" value="TGZ56732.1"/>
    <property type="molecule type" value="Genomic_DNA"/>
</dbReference>
<feature type="region of interest" description="Disordered" evidence="1">
    <location>
        <begin position="1"/>
        <end position="34"/>
    </location>
</feature>
<reference evidence="2 3" key="1">
    <citation type="journal article" date="2019" name="Philos. Trans. R. Soc. Lond., B, Biol. Sci.">
        <title>Ant behaviour and brain gene expression of defending hosts depend on the ecological success of the intruding social parasite.</title>
        <authorList>
            <person name="Kaur R."/>
            <person name="Stoldt M."/>
            <person name="Jongepier E."/>
            <person name="Feldmeyer B."/>
            <person name="Menzel F."/>
            <person name="Bornberg-Bauer E."/>
            <person name="Foitzik S."/>
        </authorList>
    </citation>
    <scope>NUCLEOTIDE SEQUENCE [LARGE SCALE GENOMIC DNA]</scope>
    <source>
        <tissue evidence="2">Whole body</tissue>
    </source>
</reference>
<accession>A0A4S2L1R9</accession>
<protein>
    <submittedName>
        <fullName evidence="2">Uncharacterized protein</fullName>
    </submittedName>
</protein>
<name>A0A4S2L1R9_9HYME</name>
<comment type="caution">
    <text evidence="2">The sequence shown here is derived from an EMBL/GenBank/DDBJ whole genome shotgun (WGS) entry which is preliminary data.</text>
</comment>
<organism evidence="2 3">
    <name type="scientific">Temnothorax longispinosus</name>
    <dbReference type="NCBI Taxonomy" id="300112"/>
    <lineage>
        <taxon>Eukaryota</taxon>
        <taxon>Metazoa</taxon>
        <taxon>Ecdysozoa</taxon>
        <taxon>Arthropoda</taxon>
        <taxon>Hexapoda</taxon>
        <taxon>Insecta</taxon>
        <taxon>Pterygota</taxon>
        <taxon>Neoptera</taxon>
        <taxon>Endopterygota</taxon>
        <taxon>Hymenoptera</taxon>
        <taxon>Apocrita</taxon>
        <taxon>Aculeata</taxon>
        <taxon>Formicoidea</taxon>
        <taxon>Formicidae</taxon>
        <taxon>Myrmicinae</taxon>
        <taxon>Temnothorax</taxon>
    </lineage>
</organism>
<proteinExistence type="predicted"/>